<feature type="transmembrane region" description="Helical" evidence="1">
    <location>
        <begin position="12"/>
        <end position="31"/>
    </location>
</feature>
<accession>V5BWM0</accession>
<evidence type="ECO:0000259" key="2">
    <source>
        <dbReference type="Pfam" id="PF12146"/>
    </source>
</evidence>
<evidence type="ECO:0000256" key="1">
    <source>
        <dbReference type="SAM" id="Phobius"/>
    </source>
</evidence>
<dbReference type="InterPro" id="IPR022742">
    <property type="entry name" value="Hydrolase_4"/>
</dbReference>
<keyword evidence="1" id="KW-1133">Transmembrane helix</keyword>
<proteinExistence type="predicted"/>
<evidence type="ECO:0000313" key="3">
    <source>
        <dbReference type="EMBL" id="ESS70607.1"/>
    </source>
</evidence>
<dbReference type="InterPro" id="IPR029058">
    <property type="entry name" value="AB_hydrolase_fold"/>
</dbReference>
<dbReference type="PANTHER" id="PTHR12277:SF79">
    <property type="entry name" value="XAA-PRO DIPEPTIDYL-PEPTIDASE-RELATED"/>
    <property type="match status" value="1"/>
</dbReference>
<keyword evidence="1" id="KW-0812">Transmembrane</keyword>
<name>V5BWM0_9GAMM</name>
<reference evidence="3 4" key="1">
    <citation type="journal article" date="2013" name="Genome Announc.">
        <title>Draft Genome Sequence of the Methanotrophic Gammaproteobacterium Methyloglobulus morosus DSM 22980 Strain KoM1.</title>
        <authorList>
            <person name="Poehlein A."/>
            <person name="Deutzmann J.S."/>
            <person name="Daniel R."/>
            <person name="Simeonova D.D."/>
        </authorList>
    </citation>
    <scope>NUCLEOTIDE SEQUENCE [LARGE SCALE GENOMIC DNA]</scope>
    <source>
        <strain evidence="3 4">KoM1</strain>
    </source>
</reference>
<dbReference type="Gene3D" id="3.40.50.1820">
    <property type="entry name" value="alpha/beta hydrolase"/>
    <property type="match status" value="1"/>
</dbReference>
<dbReference type="EMBL" id="AYLO01000113">
    <property type="protein sequence ID" value="ESS70607.1"/>
    <property type="molecule type" value="Genomic_DNA"/>
</dbReference>
<dbReference type="AlphaFoldDB" id="V5BWM0"/>
<sequence>MHPYRQYAMKVSRVMSVLLIYLLILLAVFLLQRKMLYFPARFTQEQQEHLMPELNLKPWPSLNNLHGVTSGTPLTVVKGTVLVFHGNAGAALHQAYYIDALQRLGYRVIVAEYPGCGARNGSPSEEVLVEDGIATANMARDEFKGPLFLCGESLGSGVVAGIVASGKVPVKGLLLVTPFDAMVEVAQHHYWYLLARWLILDKYDNVSNLRNFQGRIAVLLAGQDEIIPNRRTLSLFDALPGQKKLWRFEHAGHNGIPMKPESQWWQETMAFIDT</sequence>
<dbReference type="SUPFAM" id="SSF53474">
    <property type="entry name" value="alpha/beta-Hydrolases"/>
    <property type="match status" value="1"/>
</dbReference>
<dbReference type="eggNOG" id="COG1073">
    <property type="taxonomic scope" value="Bacteria"/>
</dbReference>
<protein>
    <recommendedName>
        <fullName evidence="2">Serine aminopeptidase S33 domain-containing protein</fullName>
    </recommendedName>
</protein>
<feature type="domain" description="Serine aminopeptidase S33" evidence="2">
    <location>
        <begin position="77"/>
        <end position="181"/>
    </location>
</feature>
<evidence type="ECO:0000313" key="4">
    <source>
        <dbReference type="Proteomes" id="UP000017842"/>
    </source>
</evidence>
<dbReference type="STRING" id="1116472.MGMO_121c00030"/>
<dbReference type="Pfam" id="PF12146">
    <property type="entry name" value="Hydrolase_4"/>
    <property type="match status" value="1"/>
</dbReference>
<keyword evidence="4" id="KW-1185">Reference proteome</keyword>
<dbReference type="PATRIC" id="fig|1116472.3.peg.3187"/>
<organism evidence="3 4">
    <name type="scientific">Methyloglobulus morosus KoM1</name>
    <dbReference type="NCBI Taxonomy" id="1116472"/>
    <lineage>
        <taxon>Bacteria</taxon>
        <taxon>Pseudomonadati</taxon>
        <taxon>Pseudomonadota</taxon>
        <taxon>Gammaproteobacteria</taxon>
        <taxon>Methylococcales</taxon>
        <taxon>Methylococcaceae</taxon>
        <taxon>Methyloglobulus</taxon>
    </lineage>
</organism>
<gene>
    <name evidence="3" type="ORF">MGMO_121c00030</name>
</gene>
<dbReference type="PANTHER" id="PTHR12277">
    <property type="entry name" value="ALPHA/BETA HYDROLASE DOMAIN-CONTAINING PROTEIN"/>
    <property type="match status" value="1"/>
</dbReference>
<keyword evidence="1" id="KW-0472">Membrane</keyword>
<dbReference type="Proteomes" id="UP000017842">
    <property type="component" value="Unassembled WGS sequence"/>
</dbReference>
<comment type="caution">
    <text evidence="3">The sequence shown here is derived from an EMBL/GenBank/DDBJ whole genome shotgun (WGS) entry which is preliminary data.</text>
</comment>